<dbReference type="InterPro" id="IPR000182">
    <property type="entry name" value="GNAT_dom"/>
</dbReference>
<dbReference type="PANTHER" id="PTHR43451:SF1">
    <property type="entry name" value="ACETYLTRANSFERASE"/>
    <property type="match status" value="1"/>
</dbReference>
<proteinExistence type="predicted"/>
<keyword evidence="2" id="KW-0012">Acyltransferase</keyword>
<dbReference type="CDD" id="cd04301">
    <property type="entry name" value="NAT_SF"/>
    <property type="match status" value="1"/>
</dbReference>
<dbReference type="Pfam" id="PF13673">
    <property type="entry name" value="Acetyltransf_10"/>
    <property type="match status" value="1"/>
</dbReference>
<keyword evidence="3" id="KW-1185">Reference proteome</keyword>
<dbReference type="PANTHER" id="PTHR43451">
    <property type="entry name" value="ACETYLTRANSFERASE (GNAT) FAMILY PROTEIN"/>
    <property type="match status" value="1"/>
</dbReference>
<gene>
    <name evidence="2" type="ORF">KCG46_10105</name>
</gene>
<accession>A0A9X1F4D9</accession>
<dbReference type="GO" id="GO:0016747">
    <property type="term" value="F:acyltransferase activity, transferring groups other than amino-acyl groups"/>
    <property type="evidence" value="ECO:0007669"/>
    <property type="project" value="InterPro"/>
</dbReference>
<dbReference type="Proteomes" id="UP001138681">
    <property type="component" value="Unassembled WGS sequence"/>
</dbReference>
<comment type="caution">
    <text evidence="2">The sequence shown here is derived from an EMBL/GenBank/DDBJ whole genome shotgun (WGS) entry which is preliminary data.</text>
</comment>
<evidence type="ECO:0000259" key="1">
    <source>
        <dbReference type="PROSITE" id="PS51186"/>
    </source>
</evidence>
<keyword evidence="2" id="KW-0808">Transferase</keyword>
<protein>
    <submittedName>
        <fullName evidence="2">GNAT family N-acetyltransferase</fullName>
        <ecNumber evidence="2">2.3.1.-</ecNumber>
    </submittedName>
</protein>
<dbReference type="AlphaFoldDB" id="A0A9X1F4D9"/>
<evidence type="ECO:0000313" key="2">
    <source>
        <dbReference type="EMBL" id="MBV7259919.1"/>
    </source>
</evidence>
<dbReference type="EC" id="2.3.1.-" evidence="2"/>
<dbReference type="RefSeq" id="WP_218405095.1">
    <property type="nucleotide sequence ID" value="NZ_JAGSPC010000001.1"/>
</dbReference>
<organism evidence="2 3">
    <name type="scientific">Erythrobacter crassostreae</name>
    <dbReference type="NCBI Taxonomy" id="2828328"/>
    <lineage>
        <taxon>Bacteria</taxon>
        <taxon>Pseudomonadati</taxon>
        <taxon>Pseudomonadota</taxon>
        <taxon>Alphaproteobacteria</taxon>
        <taxon>Sphingomonadales</taxon>
        <taxon>Erythrobacteraceae</taxon>
        <taxon>Erythrobacter/Porphyrobacter group</taxon>
        <taxon>Erythrobacter</taxon>
    </lineage>
</organism>
<evidence type="ECO:0000313" key="3">
    <source>
        <dbReference type="Proteomes" id="UP001138681"/>
    </source>
</evidence>
<name>A0A9X1F4D9_9SPHN</name>
<dbReference type="InterPro" id="IPR052564">
    <property type="entry name" value="N-acetyltrans/Recomb-assoc"/>
</dbReference>
<dbReference type="PROSITE" id="PS51186">
    <property type="entry name" value="GNAT"/>
    <property type="match status" value="1"/>
</dbReference>
<reference evidence="2" key="1">
    <citation type="submission" date="2021-04" db="EMBL/GenBank/DDBJ databases">
        <authorList>
            <person name="Pira H."/>
            <person name="Risdian C."/>
            <person name="Wink J."/>
        </authorList>
    </citation>
    <scope>NUCLEOTIDE SEQUENCE</scope>
    <source>
        <strain evidence="2">WH158</strain>
    </source>
</reference>
<sequence>MAYIIRPFADRDAPALSDLTLSAIRSVGSKSYTPKQVTAWSDRHPGARRFLDRAAAGHHIIVAADSGDNAVAYSLLESDGHLDMLYCHPDHTRRGLADELLAASEQHARANAMSQLYTEASELARPAFERAGYIVQHRRDFDIPHAGGAVAIHNYAMEKPLN</sequence>
<feature type="domain" description="N-acetyltransferase" evidence="1">
    <location>
        <begin position="3"/>
        <end position="162"/>
    </location>
</feature>
<dbReference type="EMBL" id="JAGSPC010000001">
    <property type="protein sequence ID" value="MBV7259919.1"/>
    <property type="molecule type" value="Genomic_DNA"/>
</dbReference>